<name>A0A517M089_9BACT</name>
<dbReference type="SUPFAM" id="SSF53474">
    <property type="entry name" value="alpha/beta-Hydrolases"/>
    <property type="match status" value="1"/>
</dbReference>
<dbReference type="PANTHER" id="PTHR44103">
    <property type="entry name" value="PROPROTEIN CONVERTASE P"/>
    <property type="match status" value="1"/>
</dbReference>
<dbReference type="Proteomes" id="UP000319557">
    <property type="component" value="Chromosome"/>
</dbReference>
<feature type="compositionally biased region" description="Basic and acidic residues" evidence="2">
    <location>
        <begin position="435"/>
        <end position="451"/>
    </location>
</feature>
<dbReference type="InterPro" id="IPR029058">
    <property type="entry name" value="AB_hydrolase_fold"/>
</dbReference>
<evidence type="ECO:0000256" key="2">
    <source>
        <dbReference type="SAM" id="MobiDB-lite"/>
    </source>
</evidence>
<dbReference type="RefSeq" id="WP_145345424.1">
    <property type="nucleotide sequence ID" value="NZ_CP036261.1"/>
</dbReference>
<feature type="region of interest" description="Disordered" evidence="2">
    <location>
        <begin position="417"/>
        <end position="458"/>
    </location>
</feature>
<feature type="domain" description="Acetyl xylan esterase" evidence="4">
    <location>
        <begin position="629"/>
        <end position="687"/>
    </location>
</feature>
<evidence type="ECO:0000256" key="3">
    <source>
        <dbReference type="SAM" id="SignalP"/>
    </source>
</evidence>
<dbReference type="InterPro" id="IPR008391">
    <property type="entry name" value="AXE1_dom"/>
</dbReference>
<dbReference type="Pfam" id="PF13517">
    <property type="entry name" value="FG-GAP_3"/>
    <property type="match status" value="1"/>
</dbReference>
<evidence type="ECO:0000313" key="6">
    <source>
        <dbReference type="Proteomes" id="UP000319557"/>
    </source>
</evidence>
<evidence type="ECO:0000259" key="4">
    <source>
        <dbReference type="Pfam" id="PF05448"/>
    </source>
</evidence>
<dbReference type="SUPFAM" id="SSF69318">
    <property type="entry name" value="Integrin alpha N-terminal domain"/>
    <property type="match status" value="1"/>
</dbReference>
<dbReference type="AlphaFoldDB" id="A0A517M089"/>
<dbReference type="EMBL" id="CP036261">
    <property type="protein sequence ID" value="QDS88292.1"/>
    <property type="molecule type" value="Genomic_DNA"/>
</dbReference>
<accession>A0A517M089</accession>
<sequence precursor="true">MKSFQTHCGGWSGLALVLMAASFSLPARHALTDTPFRVHTLSSDSEFSAATVIDIDGDGRPDVVSGAFWYQAPDWDRHTLRDVTMIRGRFDDYSNLAMDVDGDDDLDIISVNYRSKSLYWCRNPGPAAMRANLDLRWQQIEIDRPGSSETGRLVDIDGDGHLDILPSGTTFAAWYRLQPVPKAASKAAADAREVVSWQRYDLPAELIGHGVGAGDVNGDGRVDVVGPSGWALAPPDPLTGRWRWQPEFNLANDCGLPILVHDVDSDGDADLIWSRGHNYGIYWTEQVGESESSLQATPGGDLDEVEPLISSRKWITHAIDTRWSCAHTLVLADMDGDGNDDLVAGKRFLGHDGKDPGESDPLQIAWYGFDSGTRTWQKHLASIGGTVAIDLDTVCEDIDGDGDVDILAPSRSGLHWLENTKGEQGNPAAPTQDNEVQKGDSPGRKSQHRDASALPLNPARRAPEAAFDLLRIDAGGGEAQRAETPVAFGPRRQQILAAFESIAGALPGPHRRRDLDVQISSVEPTDKYWRIKLSFASDNVSRVPAYLLVPMHIQQRMPAMLCLHPSDAELGKAEICGLGGEPSRFYAHELAERGFVCLAPDYPNFGEYEFDFAANREAYPSGTIKAVWDNVRVLDLLESLPCVERDRIGVIGHSHGGRSGLFTAALDGRVRAVVTSCGFTALADYRRGDLSGWTVDRYMPAIAGFQSGSALPFDFPELLATIVPRPLFVSAPLRDETFDVAGVRKCEASLKPVVELYRRNEKPGDVRFVYPDNGHEFPKAVREEAYQWLRDVMLGKD</sequence>
<organism evidence="5 6">
    <name type="scientific">Rosistilla ulvae</name>
    <dbReference type="NCBI Taxonomy" id="1930277"/>
    <lineage>
        <taxon>Bacteria</taxon>
        <taxon>Pseudomonadati</taxon>
        <taxon>Planctomycetota</taxon>
        <taxon>Planctomycetia</taxon>
        <taxon>Pirellulales</taxon>
        <taxon>Pirellulaceae</taxon>
        <taxon>Rosistilla</taxon>
    </lineage>
</organism>
<evidence type="ECO:0000313" key="5">
    <source>
        <dbReference type="EMBL" id="QDS88292.1"/>
    </source>
</evidence>
<reference evidence="5 6" key="1">
    <citation type="submission" date="2019-02" db="EMBL/GenBank/DDBJ databases">
        <title>Deep-cultivation of Planctomycetes and their phenomic and genomic characterization uncovers novel biology.</title>
        <authorList>
            <person name="Wiegand S."/>
            <person name="Jogler M."/>
            <person name="Boedeker C."/>
            <person name="Pinto D."/>
            <person name="Vollmers J."/>
            <person name="Rivas-Marin E."/>
            <person name="Kohn T."/>
            <person name="Peeters S.H."/>
            <person name="Heuer A."/>
            <person name="Rast P."/>
            <person name="Oberbeckmann S."/>
            <person name="Bunk B."/>
            <person name="Jeske O."/>
            <person name="Meyerdierks A."/>
            <person name="Storesund J.E."/>
            <person name="Kallscheuer N."/>
            <person name="Luecker S."/>
            <person name="Lage O.M."/>
            <person name="Pohl T."/>
            <person name="Merkel B.J."/>
            <person name="Hornburger P."/>
            <person name="Mueller R.-W."/>
            <person name="Bruemmer F."/>
            <person name="Labrenz M."/>
            <person name="Spormann A.M."/>
            <person name="Op den Camp H."/>
            <person name="Overmann J."/>
            <person name="Amann R."/>
            <person name="Jetten M.S.M."/>
            <person name="Mascher T."/>
            <person name="Medema M.H."/>
            <person name="Devos D.P."/>
            <person name="Kaster A.-K."/>
            <person name="Ovreas L."/>
            <person name="Rohde M."/>
            <person name="Galperin M.Y."/>
            <person name="Jogler C."/>
        </authorList>
    </citation>
    <scope>NUCLEOTIDE SEQUENCE [LARGE SCALE GENOMIC DNA]</scope>
    <source>
        <strain evidence="5 6">EC9</strain>
    </source>
</reference>
<protein>
    <submittedName>
        <fullName evidence="5">FG-GAP repeat protein</fullName>
    </submittedName>
</protein>
<feature type="signal peptide" evidence="3">
    <location>
        <begin position="1"/>
        <end position="29"/>
    </location>
</feature>
<dbReference type="InterPro" id="IPR013517">
    <property type="entry name" value="FG-GAP"/>
</dbReference>
<gene>
    <name evidence="5" type="ORF">EC9_24820</name>
</gene>
<dbReference type="PANTHER" id="PTHR44103:SF1">
    <property type="entry name" value="PROPROTEIN CONVERTASE P"/>
    <property type="match status" value="1"/>
</dbReference>
<dbReference type="KEGG" id="ruv:EC9_24820"/>
<dbReference type="Gene3D" id="2.130.10.130">
    <property type="entry name" value="Integrin alpha, N-terminal"/>
    <property type="match status" value="1"/>
</dbReference>
<keyword evidence="1 3" id="KW-0732">Signal</keyword>
<dbReference type="OrthoDB" id="3668964at2"/>
<dbReference type="Pfam" id="PF05448">
    <property type="entry name" value="AXE1"/>
    <property type="match status" value="1"/>
</dbReference>
<proteinExistence type="predicted"/>
<dbReference type="InterPro" id="IPR028994">
    <property type="entry name" value="Integrin_alpha_N"/>
</dbReference>
<evidence type="ECO:0000256" key="1">
    <source>
        <dbReference type="ARBA" id="ARBA00022729"/>
    </source>
</evidence>
<feature type="chain" id="PRO_5022039966" evidence="3">
    <location>
        <begin position="30"/>
        <end position="797"/>
    </location>
</feature>
<keyword evidence="6" id="KW-1185">Reference proteome</keyword>
<dbReference type="Gene3D" id="3.40.50.1820">
    <property type="entry name" value="alpha/beta hydrolase"/>
    <property type="match status" value="1"/>
</dbReference>